<keyword evidence="2" id="KW-1185">Reference proteome</keyword>
<dbReference type="AlphaFoldDB" id="A0AAW0A6Q1"/>
<name>A0AAW0A6Q1_9AGAR</name>
<sequence length="88" mass="9316">MLVRSLKPPVFSPPWKISSILLHAVPHLPLQSAALMDAFSTILSTVAYISSFPVQQTASFAGDEELPKIEPGVDFDKGTGSCGSCVIA</sequence>
<gene>
    <name evidence="1" type="ORF">R3P38DRAFT_3217100</name>
</gene>
<reference evidence="1 2" key="1">
    <citation type="journal article" date="2024" name="J Genomics">
        <title>Draft genome sequencing and assembly of Favolaschia claudopus CIRM-BRFM 2984 isolated from oak limbs.</title>
        <authorList>
            <person name="Navarro D."/>
            <person name="Drula E."/>
            <person name="Chaduli D."/>
            <person name="Cazenave R."/>
            <person name="Ahrendt S."/>
            <person name="Wang J."/>
            <person name="Lipzen A."/>
            <person name="Daum C."/>
            <person name="Barry K."/>
            <person name="Grigoriev I.V."/>
            <person name="Favel A."/>
            <person name="Rosso M.N."/>
            <person name="Martin F."/>
        </authorList>
    </citation>
    <scope>NUCLEOTIDE SEQUENCE [LARGE SCALE GENOMIC DNA]</scope>
    <source>
        <strain evidence="1 2">CIRM-BRFM 2984</strain>
    </source>
</reference>
<evidence type="ECO:0000313" key="1">
    <source>
        <dbReference type="EMBL" id="KAK7001518.1"/>
    </source>
</evidence>
<dbReference type="EMBL" id="JAWWNJ010000083">
    <property type="protein sequence ID" value="KAK7001518.1"/>
    <property type="molecule type" value="Genomic_DNA"/>
</dbReference>
<proteinExistence type="predicted"/>
<evidence type="ECO:0000313" key="2">
    <source>
        <dbReference type="Proteomes" id="UP001362999"/>
    </source>
</evidence>
<accession>A0AAW0A6Q1</accession>
<dbReference type="Proteomes" id="UP001362999">
    <property type="component" value="Unassembled WGS sequence"/>
</dbReference>
<organism evidence="1 2">
    <name type="scientific">Favolaschia claudopus</name>
    <dbReference type="NCBI Taxonomy" id="2862362"/>
    <lineage>
        <taxon>Eukaryota</taxon>
        <taxon>Fungi</taxon>
        <taxon>Dikarya</taxon>
        <taxon>Basidiomycota</taxon>
        <taxon>Agaricomycotina</taxon>
        <taxon>Agaricomycetes</taxon>
        <taxon>Agaricomycetidae</taxon>
        <taxon>Agaricales</taxon>
        <taxon>Marasmiineae</taxon>
        <taxon>Mycenaceae</taxon>
        <taxon>Favolaschia</taxon>
    </lineage>
</organism>
<comment type="caution">
    <text evidence="1">The sequence shown here is derived from an EMBL/GenBank/DDBJ whole genome shotgun (WGS) entry which is preliminary data.</text>
</comment>
<protein>
    <submittedName>
        <fullName evidence="1">Uncharacterized protein</fullName>
    </submittedName>
</protein>